<dbReference type="Pfam" id="PF00787">
    <property type="entry name" value="PX"/>
    <property type="match status" value="1"/>
</dbReference>
<gene>
    <name evidence="3" type="ORF">LGLO00237_LOCUS33679</name>
</gene>
<dbReference type="CDD" id="cd06093">
    <property type="entry name" value="PX_domain"/>
    <property type="match status" value="1"/>
</dbReference>
<dbReference type="AlphaFoldDB" id="A0A7S4E073"/>
<proteinExistence type="predicted"/>
<dbReference type="InterPro" id="IPR036871">
    <property type="entry name" value="PX_dom_sf"/>
</dbReference>
<sequence length="142" mass="16821">MSDAKAESKRKSTREKTEEDIQYEERLESGTEIKSLAIKRVQTARSRSQVVLYQVDVKTGHAEWATFKRFNAFYEFHQQLVKDLKKCGLPKFPPRHSKILTDHFDRFFIEKRRADLEQYMQSLLRIPGMANQEHMLKFLGVK</sequence>
<dbReference type="EMBL" id="HBIV01048475">
    <property type="protein sequence ID" value="CAE0681891.1"/>
    <property type="molecule type" value="Transcribed_RNA"/>
</dbReference>
<dbReference type="PANTHER" id="PTHR22775">
    <property type="entry name" value="SORTING NEXIN"/>
    <property type="match status" value="1"/>
</dbReference>
<feature type="domain" description="PX" evidence="2">
    <location>
        <begin position="31"/>
        <end position="142"/>
    </location>
</feature>
<dbReference type="Gene3D" id="3.30.1520.10">
    <property type="entry name" value="Phox-like domain"/>
    <property type="match status" value="1"/>
</dbReference>
<dbReference type="InterPro" id="IPR001683">
    <property type="entry name" value="PX_dom"/>
</dbReference>
<organism evidence="3">
    <name type="scientific">Lotharella globosa</name>
    <dbReference type="NCBI Taxonomy" id="91324"/>
    <lineage>
        <taxon>Eukaryota</taxon>
        <taxon>Sar</taxon>
        <taxon>Rhizaria</taxon>
        <taxon>Cercozoa</taxon>
        <taxon>Chlorarachniophyceae</taxon>
        <taxon>Lotharella</taxon>
    </lineage>
</organism>
<name>A0A7S4E073_9EUKA</name>
<dbReference type="SMART" id="SM00312">
    <property type="entry name" value="PX"/>
    <property type="match status" value="1"/>
</dbReference>
<evidence type="ECO:0000259" key="2">
    <source>
        <dbReference type="PROSITE" id="PS50195"/>
    </source>
</evidence>
<reference evidence="3" key="1">
    <citation type="submission" date="2021-01" db="EMBL/GenBank/DDBJ databases">
        <authorList>
            <person name="Corre E."/>
            <person name="Pelletier E."/>
            <person name="Niang G."/>
            <person name="Scheremetjew M."/>
            <person name="Finn R."/>
            <person name="Kale V."/>
            <person name="Holt S."/>
            <person name="Cochrane G."/>
            <person name="Meng A."/>
            <person name="Brown T."/>
            <person name="Cohen L."/>
        </authorList>
    </citation>
    <scope>NUCLEOTIDE SEQUENCE</scope>
    <source>
        <strain evidence="3">CCCM811</strain>
    </source>
</reference>
<dbReference type="GO" id="GO:0035091">
    <property type="term" value="F:phosphatidylinositol binding"/>
    <property type="evidence" value="ECO:0007669"/>
    <property type="project" value="InterPro"/>
</dbReference>
<feature type="region of interest" description="Disordered" evidence="1">
    <location>
        <begin position="1"/>
        <end position="23"/>
    </location>
</feature>
<accession>A0A7S4E073</accession>
<evidence type="ECO:0000313" key="3">
    <source>
        <dbReference type="EMBL" id="CAE0681891.1"/>
    </source>
</evidence>
<dbReference type="PANTHER" id="PTHR22775:SF3">
    <property type="entry name" value="SORTING NEXIN-13"/>
    <property type="match status" value="1"/>
</dbReference>
<dbReference type="PROSITE" id="PS50195">
    <property type="entry name" value="PX"/>
    <property type="match status" value="1"/>
</dbReference>
<protein>
    <recommendedName>
        <fullName evidence="2">PX domain-containing protein</fullName>
    </recommendedName>
</protein>
<evidence type="ECO:0000256" key="1">
    <source>
        <dbReference type="SAM" id="MobiDB-lite"/>
    </source>
</evidence>
<dbReference type="SUPFAM" id="SSF64268">
    <property type="entry name" value="PX domain"/>
    <property type="match status" value="1"/>
</dbReference>